<dbReference type="SUPFAM" id="SSF55729">
    <property type="entry name" value="Acyl-CoA N-acyltransferases (Nat)"/>
    <property type="match status" value="1"/>
</dbReference>
<dbReference type="Proteomes" id="UP000077603">
    <property type="component" value="Chromosome"/>
</dbReference>
<feature type="domain" description="N-acetyltransferase" evidence="3">
    <location>
        <begin position="1"/>
        <end position="144"/>
    </location>
</feature>
<dbReference type="STRING" id="588932.DA69_04375"/>
<accession>A0A172Y4A3</accession>
<dbReference type="EMBL" id="CP015614">
    <property type="protein sequence ID" value="ANF54043.1"/>
    <property type="molecule type" value="Genomic_DNA"/>
</dbReference>
<evidence type="ECO:0000313" key="4">
    <source>
        <dbReference type="EMBL" id="ANF54043.1"/>
    </source>
</evidence>
<keyword evidence="5" id="KW-1185">Reference proteome</keyword>
<keyword evidence="1" id="KW-0808">Transferase</keyword>
<dbReference type="Gene3D" id="3.40.630.30">
    <property type="match status" value="1"/>
</dbReference>
<organism evidence="4 5">
    <name type="scientific">Brevundimonas naejangsanensis</name>
    <dbReference type="NCBI Taxonomy" id="588932"/>
    <lineage>
        <taxon>Bacteria</taxon>
        <taxon>Pseudomonadati</taxon>
        <taxon>Pseudomonadota</taxon>
        <taxon>Alphaproteobacteria</taxon>
        <taxon>Caulobacterales</taxon>
        <taxon>Caulobacteraceae</taxon>
        <taxon>Brevundimonas</taxon>
    </lineage>
</organism>
<evidence type="ECO:0000256" key="1">
    <source>
        <dbReference type="ARBA" id="ARBA00022679"/>
    </source>
</evidence>
<dbReference type="InterPro" id="IPR050832">
    <property type="entry name" value="Bact_Acetyltransf"/>
</dbReference>
<evidence type="ECO:0000313" key="5">
    <source>
        <dbReference type="Proteomes" id="UP000077603"/>
    </source>
</evidence>
<proteinExistence type="predicted"/>
<dbReference type="eggNOG" id="COG1246">
    <property type="taxonomic scope" value="Bacteria"/>
</dbReference>
<reference evidence="4 5" key="1">
    <citation type="journal article" date="2014" name="Genome Announc.">
        <title>Genome Sequence of a Promising Hydrogen-Producing Facultative Anaerobic Bacterium, Brevundimonas naejangsanensis Strain B1.</title>
        <authorList>
            <person name="Su H."/>
            <person name="Zhang T."/>
            <person name="Bao M."/>
            <person name="Jiang Y."/>
            <person name="Wang Y."/>
            <person name="Tan T."/>
        </authorList>
    </citation>
    <scope>NUCLEOTIDE SEQUENCE [LARGE SCALE GENOMIC DNA]</scope>
    <source>
        <strain evidence="4 5">B1</strain>
    </source>
</reference>
<dbReference type="GO" id="GO:0016747">
    <property type="term" value="F:acyltransferase activity, transferring groups other than amino-acyl groups"/>
    <property type="evidence" value="ECO:0007669"/>
    <property type="project" value="InterPro"/>
</dbReference>
<dbReference type="RefSeq" id="WP_025977282.1">
    <property type="nucleotide sequence ID" value="NZ_CP015614.1"/>
</dbReference>
<evidence type="ECO:0000259" key="3">
    <source>
        <dbReference type="PROSITE" id="PS51186"/>
    </source>
</evidence>
<gene>
    <name evidence="4" type="ORF">DA69_04375</name>
</gene>
<protein>
    <submittedName>
        <fullName evidence="4">Tyrosine protein phosphatase</fullName>
    </submittedName>
</protein>
<dbReference type="Pfam" id="PF13508">
    <property type="entry name" value="Acetyltransf_7"/>
    <property type="match status" value="1"/>
</dbReference>
<dbReference type="InterPro" id="IPR016181">
    <property type="entry name" value="Acyl_CoA_acyltransferase"/>
</dbReference>
<name>A0A172Y4A3_9CAUL</name>
<evidence type="ECO:0000256" key="2">
    <source>
        <dbReference type="ARBA" id="ARBA00023315"/>
    </source>
</evidence>
<dbReference type="OrthoDB" id="5197788at2"/>
<dbReference type="KEGG" id="bne:DA69_04375"/>
<keyword evidence="2" id="KW-0012">Acyltransferase</keyword>
<dbReference type="PROSITE" id="PS51186">
    <property type="entry name" value="GNAT"/>
    <property type="match status" value="1"/>
</dbReference>
<dbReference type="AlphaFoldDB" id="A0A172Y4A3"/>
<dbReference type="PANTHER" id="PTHR43877">
    <property type="entry name" value="AMINOALKYLPHOSPHONATE N-ACETYLTRANSFERASE-RELATED-RELATED"/>
    <property type="match status" value="1"/>
</dbReference>
<dbReference type="NCBIfam" id="NF040501">
    <property type="entry name" value="resist_ArsN2"/>
    <property type="match status" value="1"/>
</dbReference>
<dbReference type="InterPro" id="IPR000182">
    <property type="entry name" value="GNAT_dom"/>
</dbReference>
<sequence>MAFNVSALPEPTADLIAALEAAGLPTDDLHEPDRRFFRFENGEGLVGYGGLEQVGPDVLIRSIVVPDGRRGGGHGGAILSWLETEAAQQGAASLYLLTTSAAAFFRRRGYSVALRSAAPPAIAASRQFSGLCPASATFMFKDLRIQ</sequence>